<dbReference type="Proteomes" id="UP001470230">
    <property type="component" value="Unassembled WGS sequence"/>
</dbReference>
<evidence type="ECO:0000313" key="2">
    <source>
        <dbReference type="EMBL" id="KAK8837981.1"/>
    </source>
</evidence>
<sequence>MSESQPNQELITFNIQDELKRSDDEKDLIMINLSSHSIKIHYYQLCKYSQLIEDEYQKIDVGDRLSYDIERIQKDFNIKDNNVITFFNIMKEGNIQLSSYQFRDLFILAEYFKVKFLQSFLERYSKSHLKDINYVINTILSFKSNIANECIQNDELSIRMEQILIDKIDKCIQNENFGKLPISIVYRIFEKSDMTKITNDDLYTFITRSIESRHILFYFLDIQNLSDDNFNDLYNSYLKQKKSKTVFYYQFLHVDLDYMKQLKDEIKNGDIIQNKKLTQNIEIQNTKIDQLKNENSELKEENQKLSHDINELNTEIKELKIQNNEFVEKYENIPPLIKAQIEKYHQMKLIKKEVNHKMDIQVIKAIVEGFENKIKKTKSKKNLLYLACEAGIPEVVQYILTHNNFDINEKCFFEILFHLFHKINFCDFNERNNILNEILNLKI</sequence>
<evidence type="ECO:0000256" key="1">
    <source>
        <dbReference type="SAM" id="Coils"/>
    </source>
</evidence>
<evidence type="ECO:0000313" key="3">
    <source>
        <dbReference type="Proteomes" id="UP001470230"/>
    </source>
</evidence>
<dbReference type="EMBL" id="JAPFFF010000057">
    <property type="protein sequence ID" value="KAK8837981.1"/>
    <property type="molecule type" value="Genomic_DNA"/>
</dbReference>
<keyword evidence="1" id="KW-0175">Coiled coil</keyword>
<proteinExistence type="predicted"/>
<name>A0ABR2GWE0_9EUKA</name>
<organism evidence="2 3">
    <name type="scientific">Tritrichomonas musculus</name>
    <dbReference type="NCBI Taxonomy" id="1915356"/>
    <lineage>
        <taxon>Eukaryota</taxon>
        <taxon>Metamonada</taxon>
        <taxon>Parabasalia</taxon>
        <taxon>Tritrichomonadida</taxon>
        <taxon>Tritrichomonadidae</taxon>
        <taxon>Tritrichomonas</taxon>
    </lineage>
</organism>
<protein>
    <submittedName>
        <fullName evidence="2">Uncharacterized protein</fullName>
    </submittedName>
</protein>
<keyword evidence="3" id="KW-1185">Reference proteome</keyword>
<feature type="coiled-coil region" evidence="1">
    <location>
        <begin position="274"/>
        <end position="329"/>
    </location>
</feature>
<comment type="caution">
    <text evidence="2">The sequence shown here is derived from an EMBL/GenBank/DDBJ whole genome shotgun (WGS) entry which is preliminary data.</text>
</comment>
<reference evidence="2 3" key="1">
    <citation type="submission" date="2024-04" db="EMBL/GenBank/DDBJ databases">
        <title>Tritrichomonas musculus Genome.</title>
        <authorList>
            <person name="Alves-Ferreira E."/>
            <person name="Grigg M."/>
            <person name="Lorenzi H."/>
            <person name="Galac M."/>
        </authorList>
    </citation>
    <scope>NUCLEOTIDE SEQUENCE [LARGE SCALE GENOMIC DNA]</scope>
    <source>
        <strain evidence="2 3">EAF2021</strain>
    </source>
</reference>
<dbReference type="Gene3D" id="1.20.5.340">
    <property type="match status" value="1"/>
</dbReference>
<gene>
    <name evidence="2" type="ORF">M9Y10_035925</name>
</gene>
<accession>A0ABR2GWE0</accession>